<keyword evidence="1" id="KW-1133">Transmembrane helix</keyword>
<organism evidence="2">
    <name type="scientific">marine metagenome</name>
    <dbReference type="NCBI Taxonomy" id="408172"/>
    <lineage>
        <taxon>unclassified sequences</taxon>
        <taxon>metagenomes</taxon>
        <taxon>ecological metagenomes</taxon>
    </lineage>
</organism>
<feature type="transmembrane region" description="Helical" evidence="1">
    <location>
        <begin position="17"/>
        <end position="37"/>
    </location>
</feature>
<keyword evidence="1" id="KW-0812">Transmembrane</keyword>
<dbReference type="AlphaFoldDB" id="A0A383BWI8"/>
<proteinExistence type="predicted"/>
<accession>A0A383BWI8</accession>
<keyword evidence="1" id="KW-0472">Membrane</keyword>
<sequence>MMNCVKKFFAGDIPLVVSYWIIGGLVSVLLHYFTIVITPWRDRLTYPSVEGGIEFYSVFLS</sequence>
<evidence type="ECO:0000313" key="2">
    <source>
        <dbReference type="EMBL" id="SVE23635.1"/>
    </source>
</evidence>
<name>A0A383BWI8_9ZZZZ</name>
<gene>
    <name evidence="2" type="ORF">METZ01_LOCUS476489</name>
</gene>
<protein>
    <submittedName>
        <fullName evidence="2">Uncharacterized protein</fullName>
    </submittedName>
</protein>
<reference evidence="2" key="1">
    <citation type="submission" date="2018-05" db="EMBL/GenBank/DDBJ databases">
        <authorList>
            <person name="Lanie J.A."/>
            <person name="Ng W.-L."/>
            <person name="Kazmierczak K.M."/>
            <person name="Andrzejewski T.M."/>
            <person name="Davidsen T.M."/>
            <person name="Wayne K.J."/>
            <person name="Tettelin H."/>
            <person name="Glass J.I."/>
            <person name="Rusch D."/>
            <person name="Podicherti R."/>
            <person name="Tsui H.-C.T."/>
            <person name="Winkler M.E."/>
        </authorList>
    </citation>
    <scope>NUCLEOTIDE SEQUENCE</scope>
</reference>
<evidence type="ECO:0000256" key="1">
    <source>
        <dbReference type="SAM" id="Phobius"/>
    </source>
</evidence>
<feature type="non-terminal residue" evidence="2">
    <location>
        <position position="61"/>
    </location>
</feature>
<dbReference type="EMBL" id="UINC01203401">
    <property type="protein sequence ID" value="SVE23635.1"/>
    <property type="molecule type" value="Genomic_DNA"/>
</dbReference>